<protein>
    <submittedName>
        <fullName evidence="1">Uncharacterized protein</fullName>
    </submittedName>
</protein>
<dbReference type="AlphaFoldDB" id="A0A2P2PKX1"/>
<sequence length="44" mass="5304">MIFRVNQTKLWSCFQFYWSDQLIWSGFQNHGVKLKSLGIIFHAK</sequence>
<accession>A0A2P2PKX1</accession>
<organism evidence="1">
    <name type="scientific">Rhizophora mucronata</name>
    <name type="common">Asiatic mangrove</name>
    <dbReference type="NCBI Taxonomy" id="61149"/>
    <lineage>
        <taxon>Eukaryota</taxon>
        <taxon>Viridiplantae</taxon>
        <taxon>Streptophyta</taxon>
        <taxon>Embryophyta</taxon>
        <taxon>Tracheophyta</taxon>
        <taxon>Spermatophyta</taxon>
        <taxon>Magnoliopsida</taxon>
        <taxon>eudicotyledons</taxon>
        <taxon>Gunneridae</taxon>
        <taxon>Pentapetalae</taxon>
        <taxon>rosids</taxon>
        <taxon>fabids</taxon>
        <taxon>Malpighiales</taxon>
        <taxon>Rhizophoraceae</taxon>
        <taxon>Rhizophora</taxon>
    </lineage>
</organism>
<proteinExistence type="predicted"/>
<name>A0A2P2PKX1_RHIMU</name>
<dbReference type="EMBL" id="GGEC01074888">
    <property type="protein sequence ID" value="MBX55372.1"/>
    <property type="molecule type" value="Transcribed_RNA"/>
</dbReference>
<reference evidence="1" key="1">
    <citation type="submission" date="2018-02" db="EMBL/GenBank/DDBJ databases">
        <title>Rhizophora mucronata_Transcriptome.</title>
        <authorList>
            <person name="Meera S.P."/>
            <person name="Sreeshan A."/>
            <person name="Augustine A."/>
        </authorList>
    </citation>
    <scope>NUCLEOTIDE SEQUENCE</scope>
    <source>
        <tissue evidence="1">Leaf</tissue>
    </source>
</reference>
<evidence type="ECO:0000313" key="1">
    <source>
        <dbReference type="EMBL" id="MBX55372.1"/>
    </source>
</evidence>